<keyword evidence="1" id="KW-1133">Transmembrane helix</keyword>
<proteinExistence type="predicted"/>
<organism evidence="2 3">
    <name type="scientific">Trichostrongylus colubriformis</name>
    <name type="common">Black scour worm</name>
    <dbReference type="NCBI Taxonomy" id="6319"/>
    <lineage>
        <taxon>Eukaryota</taxon>
        <taxon>Metazoa</taxon>
        <taxon>Ecdysozoa</taxon>
        <taxon>Nematoda</taxon>
        <taxon>Chromadorea</taxon>
        <taxon>Rhabditida</taxon>
        <taxon>Rhabditina</taxon>
        <taxon>Rhabditomorpha</taxon>
        <taxon>Strongyloidea</taxon>
        <taxon>Trichostrongylidae</taxon>
        <taxon>Trichostrongylus</taxon>
    </lineage>
</organism>
<dbReference type="Proteomes" id="UP001331761">
    <property type="component" value="Unassembled WGS sequence"/>
</dbReference>
<keyword evidence="1" id="KW-0472">Membrane</keyword>
<keyword evidence="3" id="KW-1185">Reference proteome</keyword>
<keyword evidence="1" id="KW-0812">Transmembrane</keyword>
<feature type="transmembrane region" description="Helical" evidence="1">
    <location>
        <begin position="456"/>
        <end position="476"/>
    </location>
</feature>
<sequence>MLINVDGAFRYMRIVPAGECSNVMSQHNGELAAIKTEDYTPGYVSTNSDFNPQTASFFYESGVNGVQSATPSTSLQHVVKVEPEDSSYNMNVVKQLPTAIAPQPIQVRDQLLAQRQYAQQQAQQQRFFPQPTPGLQQQRNFMIRQEGNLPPHFAVSTNQPRIQYYPRPQEQMGVAAHPTNIQYARIQPVVQQQRTQVAATTADQRVPIMLRPRYPAAVQPHFQYGANQVNVRPGVHYSGVDMYPNYSADMKLSTFSQYQAEMPAYGTNPFPIHQQNGVPTHHVQFGYTQAPLEYPLDANDYNDNMSFQGIIKKEPVDGETAVDGGVIKRCKRPRKVKTSDISGEAVDADGVPIRKKRTNKRRKLISGSEGAEPSLADTNVVTADQPHALTHGELLKQKKKNMAFPKGTFLVRYADLDSDEYAGHIWLVDNHQLLQKYTYDGLDASNLKIFSRTERLFSIAVGFVHAHGCIIHYLMLKAYWEIWKR</sequence>
<reference evidence="2 3" key="1">
    <citation type="submission" date="2019-10" db="EMBL/GenBank/DDBJ databases">
        <title>Assembly and Annotation for the nematode Trichostrongylus colubriformis.</title>
        <authorList>
            <person name="Martin J."/>
        </authorList>
    </citation>
    <scope>NUCLEOTIDE SEQUENCE [LARGE SCALE GENOMIC DNA]</scope>
    <source>
        <strain evidence="2">G859</strain>
        <tissue evidence="2">Whole worm</tissue>
    </source>
</reference>
<protein>
    <submittedName>
        <fullName evidence="2">Uncharacterized protein</fullName>
    </submittedName>
</protein>
<dbReference type="EMBL" id="WIXE01013498">
    <property type="protein sequence ID" value="KAK5975063.1"/>
    <property type="molecule type" value="Genomic_DNA"/>
</dbReference>
<comment type="caution">
    <text evidence="2">The sequence shown here is derived from an EMBL/GenBank/DDBJ whole genome shotgun (WGS) entry which is preliminary data.</text>
</comment>
<accession>A0AAN8ILI4</accession>
<dbReference type="AlphaFoldDB" id="A0AAN8ILI4"/>
<name>A0AAN8ILI4_TRICO</name>
<gene>
    <name evidence="2" type="ORF">GCK32_012970</name>
</gene>
<evidence type="ECO:0000313" key="3">
    <source>
        <dbReference type="Proteomes" id="UP001331761"/>
    </source>
</evidence>
<evidence type="ECO:0000313" key="2">
    <source>
        <dbReference type="EMBL" id="KAK5975063.1"/>
    </source>
</evidence>
<evidence type="ECO:0000256" key="1">
    <source>
        <dbReference type="SAM" id="Phobius"/>
    </source>
</evidence>